<name>A0A917DR88_9BACL</name>
<keyword evidence="2" id="KW-1185">Reference proteome</keyword>
<dbReference type="RefSeq" id="WP_188990753.1">
    <property type="nucleotide sequence ID" value="NZ_BMHP01000001.1"/>
</dbReference>
<dbReference type="EMBL" id="BMHP01000001">
    <property type="protein sequence ID" value="GGD59024.1"/>
    <property type="molecule type" value="Genomic_DNA"/>
</dbReference>
<sequence length="203" mass="22947">MTNEKTNEEVDQNQDVDWAELVKAVHHNGLVSLKMYFDDVNGQVSNHEVYGPLFIYHVTDESGNGYACGYFLRELVDQFQNGSNPAEWMASFFFELMKTEGGKLLPAAPSNEEEAKAFIDKMLVPLCIKSVKEEFSQEQVHAGLDWNEQHGPVFEAGFPAIKDGNNVCAYPLHLLFTHLLLNRDPAELLINGLYKIKEEHGVE</sequence>
<evidence type="ECO:0000313" key="1">
    <source>
        <dbReference type="EMBL" id="GGD59024.1"/>
    </source>
</evidence>
<accession>A0A917DR88</accession>
<dbReference type="AlphaFoldDB" id="A0A917DR88"/>
<reference evidence="1" key="1">
    <citation type="journal article" date="2014" name="Int. J. Syst. Evol. Microbiol.">
        <title>Complete genome sequence of Corynebacterium casei LMG S-19264T (=DSM 44701T), isolated from a smear-ripened cheese.</title>
        <authorList>
            <consortium name="US DOE Joint Genome Institute (JGI-PGF)"/>
            <person name="Walter F."/>
            <person name="Albersmeier A."/>
            <person name="Kalinowski J."/>
            <person name="Ruckert C."/>
        </authorList>
    </citation>
    <scope>NUCLEOTIDE SEQUENCE</scope>
    <source>
        <strain evidence="1">CGMCC 1.15178</strain>
    </source>
</reference>
<dbReference type="Proteomes" id="UP000612456">
    <property type="component" value="Unassembled WGS sequence"/>
</dbReference>
<comment type="caution">
    <text evidence="1">The sequence shown here is derived from an EMBL/GenBank/DDBJ whole genome shotgun (WGS) entry which is preliminary data.</text>
</comment>
<organism evidence="1 2">
    <name type="scientific">Paenibacillus nasutitermitis</name>
    <dbReference type="NCBI Taxonomy" id="1652958"/>
    <lineage>
        <taxon>Bacteria</taxon>
        <taxon>Bacillati</taxon>
        <taxon>Bacillota</taxon>
        <taxon>Bacilli</taxon>
        <taxon>Bacillales</taxon>
        <taxon>Paenibacillaceae</taxon>
        <taxon>Paenibacillus</taxon>
    </lineage>
</organism>
<gene>
    <name evidence="1" type="ORF">GCM10010911_16080</name>
</gene>
<reference evidence="1" key="2">
    <citation type="submission" date="2020-09" db="EMBL/GenBank/DDBJ databases">
        <authorList>
            <person name="Sun Q."/>
            <person name="Zhou Y."/>
        </authorList>
    </citation>
    <scope>NUCLEOTIDE SEQUENCE</scope>
    <source>
        <strain evidence="1">CGMCC 1.15178</strain>
    </source>
</reference>
<protein>
    <submittedName>
        <fullName evidence="1">Uncharacterized protein</fullName>
    </submittedName>
</protein>
<proteinExistence type="predicted"/>
<evidence type="ECO:0000313" key="2">
    <source>
        <dbReference type="Proteomes" id="UP000612456"/>
    </source>
</evidence>